<protein>
    <submittedName>
        <fullName evidence="2">Carboxypeptidase-like regulatory domain-containing protein</fullName>
    </submittedName>
</protein>
<dbReference type="RefSeq" id="WP_011845231.1">
    <property type="nucleotide sequence ID" value="NZ_CP109831.1"/>
</dbReference>
<sequence length="532" mass="57506">MKTWTSHAILAVATVATLLLLAGEATAPVLYTAANISTAAHADPTTIEKRSPGDAAAAVPLMDDLLGETGTLALTIRLKDYESAERDLARYSELSARFDRLVVTLDVSGTDIGEFQRNNRQNLASLETLLNDTRRFDDLQRLEIEVRGDDDQHMAVVYEGEALRQKMREGFAAYADREATMTGIAGHYNINATPYKKSIEDFAVIADAADDWQAGTRVDTKSPLDIAVAPGEGRYGDLLTITGTYTGGLPGASIEIYVDSRIAGNVSLDESGNYIYPYRIDRLLAGPHLAYATAGAVYSDIATFRVHPGDTAITLALAEVNRTAFACTGNLTTGGDRPVAGAPVLLRIDETTLVNTETDRNGTYARDIVLPAGEHTVRAEFHPAGYPLNASESPMETTVVRGEDLSPLPFAAAVGAVLGTGWYLRRRYRATEENPAVEPPDIVVEDEAVKTPPQVEIAGLPPREAATILFCAFRTRLGLPETKTPRDCTRLCPAHAGFFERYERIRYAGEIPSEEELHAMEGETLGSDEGAA</sequence>
<keyword evidence="2" id="KW-0378">Hydrolase</keyword>
<keyword evidence="2" id="KW-0645">Protease</keyword>
<organism evidence="2 3">
    <name type="scientific">Methanoculleus submarinus</name>
    <dbReference type="NCBI Taxonomy" id="204050"/>
    <lineage>
        <taxon>Archaea</taxon>
        <taxon>Methanobacteriati</taxon>
        <taxon>Methanobacteriota</taxon>
        <taxon>Stenosarchaea group</taxon>
        <taxon>Methanomicrobia</taxon>
        <taxon>Methanomicrobiales</taxon>
        <taxon>Methanomicrobiaceae</taxon>
        <taxon>Methanoculleus</taxon>
    </lineage>
</organism>
<reference evidence="2" key="1">
    <citation type="submission" date="2022-10" db="EMBL/GenBank/DDBJ databases">
        <title>Complete genome of Methanoculleus submarinus DSM 15122.</title>
        <authorList>
            <person name="Chen S.-C."/>
            <person name="Lai S.-J."/>
            <person name="You Y.-T."/>
        </authorList>
    </citation>
    <scope>NUCLEOTIDE SEQUENCE</scope>
    <source>
        <strain evidence="2">DSM 15122</strain>
    </source>
</reference>
<name>A0AAX3E5B8_9EURY</name>
<keyword evidence="2" id="KW-0121">Carboxypeptidase</keyword>
<dbReference type="Proteomes" id="UP001156196">
    <property type="component" value="Chromosome"/>
</dbReference>
<dbReference type="AlphaFoldDB" id="A0AAX3E5B8"/>
<feature type="region of interest" description="Disordered" evidence="1">
    <location>
        <begin position="513"/>
        <end position="532"/>
    </location>
</feature>
<gene>
    <name evidence="2" type="ORF">OH143_06260</name>
</gene>
<dbReference type="KEGG" id="msum:OH143_06260"/>
<keyword evidence="3" id="KW-1185">Reference proteome</keyword>
<dbReference type="EMBL" id="CP109831">
    <property type="protein sequence ID" value="UYU17322.1"/>
    <property type="molecule type" value="Genomic_DNA"/>
</dbReference>
<accession>A0AAX3E5B8</accession>
<proteinExistence type="predicted"/>
<dbReference type="GO" id="GO:0004180">
    <property type="term" value="F:carboxypeptidase activity"/>
    <property type="evidence" value="ECO:0007669"/>
    <property type="project" value="UniProtKB-KW"/>
</dbReference>
<dbReference type="GeneID" id="4846899"/>
<evidence type="ECO:0000313" key="2">
    <source>
        <dbReference type="EMBL" id="UYU17322.1"/>
    </source>
</evidence>
<dbReference type="GeneID" id="76730478"/>
<evidence type="ECO:0000313" key="3">
    <source>
        <dbReference type="Proteomes" id="UP001156196"/>
    </source>
</evidence>
<evidence type="ECO:0000256" key="1">
    <source>
        <dbReference type="SAM" id="MobiDB-lite"/>
    </source>
</evidence>